<dbReference type="InterPro" id="IPR027463">
    <property type="entry name" value="AcrB_DN_DC_subdom"/>
</dbReference>
<feature type="transmembrane region" description="Helical" evidence="9">
    <location>
        <begin position="394"/>
        <end position="415"/>
    </location>
</feature>
<keyword evidence="4" id="KW-1003">Cell membrane</keyword>
<dbReference type="InterPro" id="IPR001036">
    <property type="entry name" value="Acrflvin-R"/>
</dbReference>
<feature type="transmembrane region" description="Helical" evidence="9">
    <location>
        <begin position="970"/>
        <end position="989"/>
    </location>
</feature>
<comment type="caution">
    <text evidence="10">The sequence shown here is derived from an EMBL/GenBank/DDBJ whole genome shotgun (WGS) entry which is preliminary data.</text>
</comment>
<feature type="transmembrane region" description="Helical" evidence="9">
    <location>
        <begin position="868"/>
        <end position="887"/>
    </location>
</feature>
<evidence type="ECO:0000256" key="4">
    <source>
        <dbReference type="ARBA" id="ARBA00022475"/>
    </source>
</evidence>
<evidence type="ECO:0000256" key="6">
    <source>
        <dbReference type="ARBA" id="ARBA00022692"/>
    </source>
</evidence>
<keyword evidence="8 9" id="KW-0472">Membrane</keyword>
<feature type="transmembrane region" description="Helical" evidence="9">
    <location>
        <begin position="540"/>
        <end position="557"/>
    </location>
</feature>
<protein>
    <submittedName>
        <fullName evidence="10">Efflux RND transporter permease subunit</fullName>
    </submittedName>
</protein>
<evidence type="ECO:0000256" key="2">
    <source>
        <dbReference type="ARBA" id="ARBA00010942"/>
    </source>
</evidence>
<dbReference type="RefSeq" id="WP_136522039.1">
    <property type="nucleotide sequence ID" value="NZ_SDLV01000017.1"/>
</dbReference>
<keyword evidence="3" id="KW-0813">Transport</keyword>
<dbReference type="SUPFAM" id="SSF82866">
    <property type="entry name" value="Multidrug efflux transporter AcrB transmembrane domain"/>
    <property type="match status" value="2"/>
</dbReference>
<keyword evidence="7 9" id="KW-1133">Transmembrane helix</keyword>
<evidence type="ECO:0000256" key="1">
    <source>
        <dbReference type="ARBA" id="ARBA00004429"/>
    </source>
</evidence>
<evidence type="ECO:0000256" key="9">
    <source>
        <dbReference type="SAM" id="Phobius"/>
    </source>
</evidence>
<dbReference type="EMBL" id="SDLV01000017">
    <property type="protein sequence ID" value="THV60598.1"/>
    <property type="molecule type" value="Genomic_DNA"/>
</dbReference>
<reference evidence="10 11" key="1">
    <citation type="submission" date="2019-01" db="EMBL/GenBank/DDBJ databases">
        <authorList>
            <person name="B I."/>
            <person name="Ch S."/>
            <person name="Ch V.R."/>
        </authorList>
    </citation>
    <scope>NUCLEOTIDE SEQUENCE [LARGE SCALE GENOMIC DNA]</scope>
    <source>
        <strain evidence="10 11">JC507</strain>
    </source>
</reference>
<dbReference type="PANTHER" id="PTHR32063:SF9">
    <property type="entry name" value="SIMILAR TO MULTIDRUG RESISTANCE PROTEIN MEXB"/>
    <property type="match status" value="1"/>
</dbReference>
<sequence length="1052" mass="114636">MLKKIIDRPVLATVISLIIVILGIIGLNQLAVTRFPDISPPTITVSGSYPGGNSETVIRSVVTPLEEQINGVEDMEYMKSTASNDGTFSISIIFKQGVNADQAAVNVQNRVQQATPILPQEVVRMGLTTSKQQNSMVLIFNIYTEDNKQYDETFLQNYANINLIPQVKRVKGVGQAMVFGIKDYSMRIWLNPQKMSSYGLEPADVSRAIADHSLESAPGKLGEESDAALEYVIRYKGKKNKPEQYENIIVKNTGSQVIRLKDVARVEFGAISNTGDNLSNGKNAVTVAIMQTTGSNANQIEIGVNKALDQLSKSFPPGIKYTKVMSTKERLDEATGQVKSTLIEAFILVFIVVFIFLQDFRSTIIPAVAVPVAIIGTFFFLLVLGFTINVLTLFALVLAIGIVVDDAIVVVEAVHSNMEGTDLSGREATHKAMSEITGAVISITLVMSAVFIPIGFMSGSAGLFYKQFAYTLAIAIIISAVNALTLTPALCAVFLKNNHAGEGEKPKGFGQRFAVAFNAGFNNMTNRYAKGVRFLIGRKWIAGGLIVAVIGVAGWLMSSTPKSFVPMEDDGFFMYTLSMPPGTALTKTTEVSNKINKILKGVDAVQENTSITGYNLLSNSAGPAYAMGFVKLKPKKERGEVQDIQEVVDMATAKLGVIKEGSVMTFRMPPVEGYGMTNDAEIVLQDRMGRDPQVLKAKADELIGQLMQVPEVAFAYTMFRADYPQMELEVNEDKAKQLGVSISNLLGTVQTYFSGDQSQNFSRFGKFYRVNIKADGVFRMDEQAFNDIFVKNEKGDMVPVNTLITLKKVYGPESVQRYNLYNSLNINVSPKPGVSNGELMGKLEQTLSKLPSDYSYEWTGLSLEEKSAGNQTIAIFGLCLLFVYLLLAAQYESYILPLAVMLSIPTGIVGAFLGIKAIGLDNNIYVQVGLIMLIGLLAKNAILIVEFAIQRRKAGLSILDSALEGAKARLRPIIMTSLAFIAGMIPLMISTGGMASGNKSISTSAAMGMLSGVVLGVFVIPVLYMFFQYLDEKFSAKKKYNTIENQLTNENI</sequence>
<dbReference type="PRINTS" id="PR00702">
    <property type="entry name" value="ACRIFLAVINRP"/>
</dbReference>
<comment type="similarity">
    <text evidence="2">Belongs to the resistance-nodulation-cell division (RND) (TC 2.A.6) family.</text>
</comment>
<evidence type="ECO:0000313" key="10">
    <source>
        <dbReference type="EMBL" id="THV60598.1"/>
    </source>
</evidence>
<evidence type="ECO:0000256" key="3">
    <source>
        <dbReference type="ARBA" id="ARBA00022448"/>
    </source>
</evidence>
<feature type="transmembrane region" description="Helical" evidence="9">
    <location>
        <begin position="12"/>
        <end position="32"/>
    </location>
</feature>
<dbReference type="Gene3D" id="3.30.70.1430">
    <property type="entry name" value="Multidrug efflux transporter AcrB pore domain"/>
    <property type="match status" value="2"/>
</dbReference>
<comment type="subcellular location">
    <subcellularLocation>
        <location evidence="1">Cell inner membrane</location>
        <topology evidence="1">Multi-pass membrane protein</topology>
    </subcellularLocation>
</comment>
<evidence type="ECO:0000256" key="5">
    <source>
        <dbReference type="ARBA" id="ARBA00022519"/>
    </source>
</evidence>
<dbReference type="PANTHER" id="PTHR32063">
    <property type="match status" value="1"/>
</dbReference>
<dbReference type="NCBIfam" id="TIGR00915">
    <property type="entry name" value="2A0602"/>
    <property type="match status" value="1"/>
</dbReference>
<dbReference type="Gene3D" id="1.20.1640.10">
    <property type="entry name" value="Multidrug efflux transporter AcrB transmembrane domain"/>
    <property type="match status" value="2"/>
</dbReference>
<dbReference type="Pfam" id="PF00873">
    <property type="entry name" value="ACR_tran"/>
    <property type="match status" value="1"/>
</dbReference>
<keyword evidence="6 9" id="KW-0812">Transmembrane</keyword>
<evidence type="ECO:0000313" key="11">
    <source>
        <dbReference type="Proteomes" id="UP000306038"/>
    </source>
</evidence>
<name>A0ABY2R7N8_9FLAO</name>
<dbReference type="SUPFAM" id="SSF82693">
    <property type="entry name" value="Multidrug efflux transporter AcrB pore domain, PN1, PN2, PC1 and PC2 subdomains"/>
    <property type="match status" value="4"/>
</dbReference>
<feature type="transmembrane region" description="Helical" evidence="9">
    <location>
        <begin position="340"/>
        <end position="357"/>
    </location>
</feature>
<feature type="transmembrane region" description="Helical" evidence="9">
    <location>
        <begin position="364"/>
        <end position="388"/>
    </location>
</feature>
<feature type="transmembrane region" description="Helical" evidence="9">
    <location>
        <begin position="894"/>
        <end position="918"/>
    </location>
</feature>
<dbReference type="Gene3D" id="3.30.70.1440">
    <property type="entry name" value="Multidrug efflux transporter AcrB pore domain"/>
    <property type="match status" value="1"/>
</dbReference>
<feature type="transmembrane region" description="Helical" evidence="9">
    <location>
        <begin position="1009"/>
        <end position="1030"/>
    </location>
</feature>
<gene>
    <name evidence="10" type="ORF">EK417_09445</name>
</gene>
<evidence type="ECO:0000256" key="8">
    <source>
        <dbReference type="ARBA" id="ARBA00023136"/>
    </source>
</evidence>
<evidence type="ECO:0000256" key="7">
    <source>
        <dbReference type="ARBA" id="ARBA00022989"/>
    </source>
</evidence>
<dbReference type="Gene3D" id="3.30.2090.10">
    <property type="entry name" value="Multidrug efflux transporter AcrB TolC docking domain, DN and DC subdomains"/>
    <property type="match status" value="2"/>
</dbReference>
<organism evidence="10 11">
    <name type="scientific">Chryseobacterium candidae</name>
    <dbReference type="NCBI Taxonomy" id="1978493"/>
    <lineage>
        <taxon>Bacteria</taxon>
        <taxon>Pseudomonadati</taxon>
        <taxon>Bacteroidota</taxon>
        <taxon>Flavobacteriia</taxon>
        <taxon>Flavobacteriales</taxon>
        <taxon>Weeksellaceae</taxon>
        <taxon>Chryseobacterium group</taxon>
        <taxon>Chryseobacterium</taxon>
    </lineage>
</organism>
<keyword evidence="11" id="KW-1185">Reference proteome</keyword>
<feature type="transmembrane region" description="Helical" evidence="9">
    <location>
        <begin position="924"/>
        <end position="949"/>
    </location>
</feature>
<feature type="transmembrane region" description="Helical" evidence="9">
    <location>
        <begin position="468"/>
        <end position="495"/>
    </location>
</feature>
<dbReference type="Gene3D" id="3.30.70.1320">
    <property type="entry name" value="Multidrug efflux transporter AcrB pore domain like"/>
    <property type="match status" value="1"/>
</dbReference>
<dbReference type="InterPro" id="IPR004764">
    <property type="entry name" value="MdtF-like"/>
</dbReference>
<keyword evidence="5" id="KW-0997">Cell inner membrane</keyword>
<accession>A0ABY2R7N8</accession>
<feature type="transmembrane region" description="Helical" evidence="9">
    <location>
        <begin position="436"/>
        <end position="456"/>
    </location>
</feature>
<dbReference type="Proteomes" id="UP000306038">
    <property type="component" value="Unassembled WGS sequence"/>
</dbReference>
<proteinExistence type="inferred from homology"/>
<dbReference type="SUPFAM" id="SSF82714">
    <property type="entry name" value="Multidrug efflux transporter AcrB TolC docking domain, DN and DC subdomains"/>
    <property type="match status" value="2"/>
</dbReference>